<dbReference type="InterPro" id="IPR050300">
    <property type="entry name" value="GDXG_lipolytic_enzyme"/>
</dbReference>
<dbReference type="Gene3D" id="3.40.50.1820">
    <property type="entry name" value="alpha/beta hydrolase"/>
    <property type="match status" value="1"/>
</dbReference>
<dbReference type="Proteomes" id="UP000768567">
    <property type="component" value="Unassembled WGS sequence"/>
</dbReference>
<keyword evidence="4" id="KW-1185">Reference proteome</keyword>
<dbReference type="PANTHER" id="PTHR48081:SF13">
    <property type="entry name" value="ALPHA_BETA HYDROLASE"/>
    <property type="match status" value="1"/>
</dbReference>
<evidence type="ECO:0000313" key="4">
    <source>
        <dbReference type="Proteomes" id="UP000768567"/>
    </source>
</evidence>
<feature type="domain" description="BD-FAE-like" evidence="2">
    <location>
        <begin position="12"/>
        <end position="203"/>
    </location>
</feature>
<dbReference type="EMBL" id="JADCKC010000002">
    <property type="protein sequence ID" value="MBE5037657.1"/>
    <property type="molecule type" value="Genomic_DNA"/>
</dbReference>
<sequence>MERPLHLELLRPAPEQGEKLPILLMVPGGGFREPKVKFRLPWLSPLAERGVLVVFVEYRGMEAAPLAGMVEDIRDAVRYLHNHGAVYGGDPDKIVLMGASAGGYLALQAAYSLPQVKGVIDLYGVVDFPTMAPGPDKETELRASVPARLTGETELSAILKKMEENSVLHAVEAGGQLPPTLIAHGTADTIVSPEQSEMLYRALCKGGYQADLHLIKDARHADLHFFQKEMIDLYEEFLRTVTQS</sequence>
<keyword evidence="1 3" id="KW-0378">Hydrolase</keyword>
<evidence type="ECO:0000256" key="1">
    <source>
        <dbReference type="ARBA" id="ARBA00022801"/>
    </source>
</evidence>
<accession>A0ABR9R3H2</accession>
<name>A0ABR9R3H2_9FIRM</name>
<organism evidence="3 4">
    <name type="scientific">Gemmiger gallinarum</name>
    <dbReference type="NCBI Taxonomy" id="2779354"/>
    <lineage>
        <taxon>Bacteria</taxon>
        <taxon>Bacillati</taxon>
        <taxon>Bacillota</taxon>
        <taxon>Clostridia</taxon>
        <taxon>Eubacteriales</taxon>
        <taxon>Gemmiger</taxon>
    </lineage>
</organism>
<evidence type="ECO:0000259" key="2">
    <source>
        <dbReference type="Pfam" id="PF20434"/>
    </source>
</evidence>
<dbReference type="Pfam" id="PF20434">
    <property type="entry name" value="BD-FAE"/>
    <property type="match status" value="1"/>
</dbReference>
<dbReference type="SUPFAM" id="SSF53474">
    <property type="entry name" value="alpha/beta-Hydrolases"/>
    <property type="match status" value="1"/>
</dbReference>
<gene>
    <name evidence="3" type="ORF">INF35_07655</name>
</gene>
<dbReference type="InterPro" id="IPR029058">
    <property type="entry name" value="AB_hydrolase_fold"/>
</dbReference>
<dbReference type="InterPro" id="IPR049492">
    <property type="entry name" value="BD-FAE-like_dom"/>
</dbReference>
<protein>
    <submittedName>
        <fullName evidence="3">Alpha/beta fold hydrolase</fullName>
    </submittedName>
</protein>
<evidence type="ECO:0000313" key="3">
    <source>
        <dbReference type="EMBL" id="MBE5037657.1"/>
    </source>
</evidence>
<proteinExistence type="predicted"/>
<comment type="caution">
    <text evidence="3">The sequence shown here is derived from an EMBL/GenBank/DDBJ whole genome shotgun (WGS) entry which is preliminary data.</text>
</comment>
<reference evidence="3 4" key="1">
    <citation type="submission" date="2020-10" db="EMBL/GenBank/DDBJ databases">
        <title>ChiBAC.</title>
        <authorList>
            <person name="Zenner C."/>
            <person name="Hitch T.C.A."/>
            <person name="Clavel T."/>
        </authorList>
    </citation>
    <scope>NUCLEOTIDE SEQUENCE [LARGE SCALE GENOMIC DNA]</scope>
    <source>
        <strain evidence="3 4">DSM 109015</strain>
    </source>
</reference>
<dbReference type="GO" id="GO:0016787">
    <property type="term" value="F:hydrolase activity"/>
    <property type="evidence" value="ECO:0007669"/>
    <property type="project" value="UniProtKB-KW"/>
</dbReference>
<dbReference type="PANTHER" id="PTHR48081">
    <property type="entry name" value="AB HYDROLASE SUPERFAMILY PROTEIN C4A8.06C"/>
    <property type="match status" value="1"/>
</dbReference>